<organism evidence="2 3">
    <name type="scientific">Sorlinia euscelidii</name>
    <dbReference type="NCBI Taxonomy" id="3081148"/>
    <lineage>
        <taxon>Bacteria</taxon>
        <taxon>Pseudomonadati</taxon>
        <taxon>Pseudomonadota</taxon>
        <taxon>Alphaproteobacteria</taxon>
        <taxon>Acetobacterales</taxon>
        <taxon>Acetobacteraceae</taxon>
        <taxon>Sorlinia</taxon>
    </lineage>
</organism>
<name>A0ABU7U4Q0_9PROT</name>
<evidence type="ECO:0000259" key="1">
    <source>
        <dbReference type="Pfam" id="PF02749"/>
    </source>
</evidence>
<evidence type="ECO:0000313" key="2">
    <source>
        <dbReference type="EMBL" id="MEE8659440.1"/>
    </source>
</evidence>
<dbReference type="Pfam" id="PF02749">
    <property type="entry name" value="QRPTase_N"/>
    <property type="match status" value="1"/>
</dbReference>
<sequence>MSVSDLFGHASIWRGVMERDAAPSQGSKRAMLSAADVPGWTDVYFNRTENIVVAQGDMQVTYAFFIRRPVLAALGPMLECLEKVTIEKGVKVDVALPFKEGAWVGAGEPIAFLTGPFSQLASLETILLQKLGSCCVAAHNAYQMAMSMPRTPFLAMDARHCTGPEMQIMMSYAAAVGSRAAHQEGAVGFVNSANDVTAFLFGQAQGAGTMPHALVGYAGSTIRAAEIYHDRYPQEKMTVLVDYFAQEVTDTIALCQRFPRLAEKGDLSIRLDTHGGRFLEGLDTQKSYAILEKHVPGVTRRYRSEAELRYLIGSGVSAAALWRMREVLDAHGGAHVKIVASSGFSVEKCLAMHDARAPADIVGTGSYLPHKWDETYATADIVAYDGVLRVKSGREHLMARWQDFRKSK</sequence>
<comment type="caution">
    <text evidence="2">The sequence shown here is derived from an EMBL/GenBank/DDBJ whole genome shotgun (WGS) entry which is preliminary data.</text>
</comment>
<dbReference type="InterPro" id="IPR022412">
    <property type="entry name" value="Quinolinate_PRibosylTrfase_N"/>
</dbReference>
<keyword evidence="2" id="KW-0328">Glycosyltransferase</keyword>
<reference evidence="2 3" key="1">
    <citation type="submission" date="2023-10" db="EMBL/GenBank/DDBJ databases">
        <title>Sorlinia euscelidii gen. nov., sp. nov., an acetic acid bacteria isolated from the gut of Euscelidius variegatus emitter.</title>
        <authorList>
            <person name="Michoud G."/>
            <person name="Marasco R."/>
            <person name="Seferji K."/>
            <person name="Gonella E."/>
            <person name="Garuglieri E."/>
            <person name="Alma A."/>
            <person name="Mapelli F."/>
            <person name="Borin S."/>
            <person name="Daffonchio D."/>
            <person name="Crotti E."/>
        </authorList>
    </citation>
    <scope>NUCLEOTIDE SEQUENCE [LARGE SCALE GENOMIC DNA]</scope>
    <source>
        <strain evidence="2 3">EV16P</strain>
    </source>
</reference>
<dbReference type="SUPFAM" id="SSF54675">
    <property type="entry name" value="Nicotinate/Quinolinate PRTase N-terminal domain-like"/>
    <property type="match status" value="1"/>
</dbReference>
<feature type="domain" description="Quinolinate phosphoribosyl transferase N-terminal" evidence="1">
    <location>
        <begin position="42"/>
        <end position="135"/>
    </location>
</feature>
<proteinExistence type="predicted"/>
<keyword evidence="2" id="KW-0808">Transferase</keyword>
<dbReference type="InterPro" id="IPR053190">
    <property type="entry name" value="NAPRTase-like"/>
</dbReference>
<dbReference type="EMBL" id="JAWJZY010000005">
    <property type="protein sequence ID" value="MEE8659440.1"/>
    <property type="molecule type" value="Genomic_DNA"/>
</dbReference>
<dbReference type="InterPro" id="IPR037128">
    <property type="entry name" value="Quinolinate_PRibosylTase_N_sf"/>
</dbReference>
<dbReference type="SUPFAM" id="SSF51690">
    <property type="entry name" value="Nicotinate/Quinolinate PRTase C-terminal domain-like"/>
    <property type="match status" value="1"/>
</dbReference>
<protein>
    <submittedName>
        <fullName evidence="2">Nicotinate phosphoribosyltransferase</fullName>
    </submittedName>
</protein>
<dbReference type="PANTHER" id="PTHR43202:SF1">
    <property type="entry name" value="NICOTINATE PHOSPHORIBOSYLTRANSFERASE"/>
    <property type="match status" value="1"/>
</dbReference>
<dbReference type="InterPro" id="IPR036068">
    <property type="entry name" value="Nicotinate_pribotase-like_C"/>
</dbReference>
<dbReference type="Gene3D" id="3.90.1170.20">
    <property type="entry name" value="Quinolinate phosphoribosyl transferase, N-terminal domain"/>
    <property type="match status" value="1"/>
</dbReference>
<dbReference type="Gene3D" id="3.20.20.70">
    <property type="entry name" value="Aldolase class I"/>
    <property type="match status" value="1"/>
</dbReference>
<dbReference type="PANTHER" id="PTHR43202">
    <property type="entry name" value="NICOTINATE-NUCLEOTIDE PYROPHOSPHORYLASE"/>
    <property type="match status" value="1"/>
</dbReference>
<accession>A0ABU7U4Q0</accession>
<dbReference type="Proteomes" id="UP001312908">
    <property type="component" value="Unassembled WGS sequence"/>
</dbReference>
<keyword evidence="3" id="KW-1185">Reference proteome</keyword>
<gene>
    <name evidence="2" type="ORF">DOFOFD_10530</name>
</gene>
<dbReference type="GO" id="GO:0016757">
    <property type="term" value="F:glycosyltransferase activity"/>
    <property type="evidence" value="ECO:0007669"/>
    <property type="project" value="UniProtKB-KW"/>
</dbReference>
<evidence type="ECO:0000313" key="3">
    <source>
        <dbReference type="Proteomes" id="UP001312908"/>
    </source>
</evidence>
<dbReference type="InterPro" id="IPR013785">
    <property type="entry name" value="Aldolase_TIM"/>
</dbReference>